<dbReference type="InterPro" id="IPR053177">
    <property type="entry name" value="ADP-glucose_phosphorylase"/>
</dbReference>
<dbReference type="Pfam" id="PF02744">
    <property type="entry name" value="GalP_UDP_tr_C"/>
    <property type="match status" value="1"/>
</dbReference>
<keyword evidence="6" id="KW-0862">Zinc</keyword>
<dbReference type="GO" id="GO:0017103">
    <property type="term" value="F:UTP:galactose-1-phosphate uridylyltransferase activity"/>
    <property type="evidence" value="ECO:0007669"/>
    <property type="project" value="UniProtKB-EC"/>
</dbReference>
<evidence type="ECO:0000256" key="2">
    <source>
        <dbReference type="ARBA" id="ARBA00010951"/>
    </source>
</evidence>
<evidence type="ECO:0000313" key="10">
    <source>
        <dbReference type="EMBL" id="VAX19410.1"/>
    </source>
</evidence>
<comment type="similarity">
    <text evidence="2">Belongs to the galactose-1-phosphate uridylyltransferase type 1 family.</text>
</comment>
<dbReference type="PANTHER" id="PTHR42763">
    <property type="entry name" value="ADP-GLUCOSE PHOSPHORYLASE"/>
    <property type="match status" value="1"/>
</dbReference>
<evidence type="ECO:0000256" key="1">
    <source>
        <dbReference type="ARBA" id="ARBA00001947"/>
    </source>
</evidence>
<dbReference type="InterPro" id="IPR005849">
    <property type="entry name" value="GalP_Utransf_N"/>
</dbReference>
<dbReference type="GO" id="GO:0006012">
    <property type="term" value="P:galactose metabolic process"/>
    <property type="evidence" value="ECO:0007669"/>
    <property type="project" value="UniProtKB-UniPathway"/>
</dbReference>
<evidence type="ECO:0000259" key="8">
    <source>
        <dbReference type="Pfam" id="PF01087"/>
    </source>
</evidence>
<sequence>MREMRRDPVIGQWVIISEERAARPVTAPVEQQAAPGGFCPFCEENESSTPDEVYALRDDGSPPNGPGWRLRVVPNKFPALASEGELIVSCEGMYDRMSGIGFHEVLIETPRHDLALADLSSGRIADLFRAVRHRFCELKKDKRIKCAQFFKNHGYTAGASIEHSHSQIIAMPQVSKLLKEELCGANDYFKRKNRCVYCDMIDEETSAKVRVVVETERFIALAPYASRFAYETLLLPKKHNHRFEDIGDDTIDALSVILKQLLKKTNSILGNPTYNLILHTFSFDRGAGDGYYHWHVEFLPMVNRVAGFEWGSGLFINPVPPEEAAKRLREA</sequence>
<accession>A0A3B1C968</accession>
<keyword evidence="7" id="KW-0119">Carbohydrate metabolism</keyword>
<dbReference type="EMBL" id="UOGB01000147">
    <property type="protein sequence ID" value="VAX19410.1"/>
    <property type="molecule type" value="Genomic_DNA"/>
</dbReference>
<keyword evidence="4 10" id="KW-0548">Nucleotidyltransferase</keyword>
<dbReference type="EC" id="2.7.7.10" evidence="10"/>
<evidence type="ECO:0000256" key="3">
    <source>
        <dbReference type="ARBA" id="ARBA00022679"/>
    </source>
</evidence>
<dbReference type="GO" id="GO:0008270">
    <property type="term" value="F:zinc ion binding"/>
    <property type="evidence" value="ECO:0007669"/>
    <property type="project" value="InterPro"/>
</dbReference>
<dbReference type="PANTHER" id="PTHR42763:SF1">
    <property type="entry name" value="UDP-GLUCOSE--HEXOSE-1-PHOSPHATE URIDYLYLTRANSFERASE"/>
    <property type="match status" value="1"/>
</dbReference>
<dbReference type="Pfam" id="PF01087">
    <property type="entry name" value="GalP_UDP_transf"/>
    <property type="match status" value="1"/>
</dbReference>
<proteinExistence type="inferred from homology"/>
<gene>
    <name evidence="10" type="ORF">MNBD_NITROSPINAE03-649</name>
</gene>
<reference evidence="10" key="1">
    <citation type="submission" date="2018-06" db="EMBL/GenBank/DDBJ databases">
        <authorList>
            <person name="Zhirakovskaya E."/>
        </authorList>
    </citation>
    <scope>NUCLEOTIDE SEQUENCE</scope>
</reference>
<comment type="cofactor">
    <cofactor evidence="1">
        <name>Zn(2+)</name>
        <dbReference type="ChEBI" id="CHEBI:29105"/>
    </cofactor>
</comment>
<keyword evidence="3 10" id="KW-0808">Transferase</keyword>
<name>A0A3B1C968_9ZZZZ</name>
<organism evidence="10">
    <name type="scientific">hydrothermal vent metagenome</name>
    <dbReference type="NCBI Taxonomy" id="652676"/>
    <lineage>
        <taxon>unclassified sequences</taxon>
        <taxon>metagenomes</taxon>
        <taxon>ecological metagenomes</taxon>
    </lineage>
</organism>
<feature type="domain" description="Galactose-1-phosphate uridyl transferase N-terminal" evidence="8">
    <location>
        <begin position="3"/>
        <end position="171"/>
    </location>
</feature>
<dbReference type="InterPro" id="IPR001937">
    <property type="entry name" value="GalP_UDPtransf1"/>
</dbReference>
<feature type="domain" description="Galactose-1-phosphate uridyl transferase C-terminal" evidence="9">
    <location>
        <begin position="186"/>
        <end position="297"/>
    </location>
</feature>
<dbReference type="Gene3D" id="3.30.428.10">
    <property type="entry name" value="HIT-like"/>
    <property type="match status" value="2"/>
</dbReference>
<dbReference type="InterPro" id="IPR036265">
    <property type="entry name" value="HIT-like_sf"/>
</dbReference>
<evidence type="ECO:0000256" key="6">
    <source>
        <dbReference type="ARBA" id="ARBA00022833"/>
    </source>
</evidence>
<dbReference type="SUPFAM" id="SSF54197">
    <property type="entry name" value="HIT-like"/>
    <property type="match status" value="2"/>
</dbReference>
<dbReference type="UniPathway" id="UPA00214"/>
<dbReference type="AlphaFoldDB" id="A0A3B1C968"/>
<dbReference type="PIRSF" id="PIRSF000808">
    <property type="entry name" value="GalT"/>
    <property type="match status" value="1"/>
</dbReference>
<protein>
    <submittedName>
        <fullName evidence="10">Galactose-1-phosphate uridylyltransferase</fullName>
        <ecNumber evidence="10">2.7.7.10</ecNumber>
    </submittedName>
</protein>
<dbReference type="InterPro" id="IPR005850">
    <property type="entry name" value="GalP_Utransf_C"/>
</dbReference>
<evidence type="ECO:0000256" key="4">
    <source>
        <dbReference type="ARBA" id="ARBA00022695"/>
    </source>
</evidence>
<dbReference type="NCBIfam" id="TIGR00209">
    <property type="entry name" value="galT_1"/>
    <property type="match status" value="1"/>
</dbReference>
<evidence type="ECO:0000256" key="7">
    <source>
        <dbReference type="ARBA" id="ARBA00023277"/>
    </source>
</evidence>
<keyword evidence="5" id="KW-0479">Metal-binding</keyword>
<evidence type="ECO:0000259" key="9">
    <source>
        <dbReference type="Pfam" id="PF02744"/>
    </source>
</evidence>
<dbReference type="GO" id="GO:0008108">
    <property type="term" value="F:UDP-glucose:hexose-1-phosphate uridylyltransferase activity"/>
    <property type="evidence" value="ECO:0007669"/>
    <property type="project" value="InterPro"/>
</dbReference>
<evidence type="ECO:0000256" key="5">
    <source>
        <dbReference type="ARBA" id="ARBA00022723"/>
    </source>
</evidence>